<dbReference type="Pfam" id="PF13456">
    <property type="entry name" value="RVT_3"/>
    <property type="match status" value="1"/>
</dbReference>
<organism evidence="2 3">
    <name type="scientific">Eruca vesicaria subsp. sativa</name>
    <name type="common">Garden rocket</name>
    <name type="synonym">Eruca sativa</name>
    <dbReference type="NCBI Taxonomy" id="29727"/>
    <lineage>
        <taxon>Eukaryota</taxon>
        <taxon>Viridiplantae</taxon>
        <taxon>Streptophyta</taxon>
        <taxon>Embryophyta</taxon>
        <taxon>Tracheophyta</taxon>
        <taxon>Spermatophyta</taxon>
        <taxon>Magnoliopsida</taxon>
        <taxon>eudicotyledons</taxon>
        <taxon>Gunneridae</taxon>
        <taxon>Pentapetalae</taxon>
        <taxon>rosids</taxon>
        <taxon>malvids</taxon>
        <taxon>Brassicales</taxon>
        <taxon>Brassicaceae</taxon>
        <taxon>Brassiceae</taxon>
        <taxon>Eruca</taxon>
    </lineage>
</organism>
<feature type="domain" description="RNase H type-1" evidence="1">
    <location>
        <begin position="25"/>
        <end position="91"/>
    </location>
</feature>
<dbReference type="AlphaFoldDB" id="A0ABC8JVR1"/>
<keyword evidence="3" id="KW-1185">Reference proteome</keyword>
<dbReference type="EMBL" id="CAKOAT010123488">
    <property type="protein sequence ID" value="CAH8334023.1"/>
    <property type="molecule type" value="Genomic_DNA"/>
</dbReference>
<proteinExistence type="predicted"/>
<sequence>MLVRIFSNGYQMSVCHPEIGFLTCNYDVTYNLHTSQVWGAWIVRNSQCQPEPWGSDSLGLAQSSLAAKAKALFVAMLNVWTWAFRNVIFEGTREFFGKIS</sequence>
<reference evidence="2 3" key="1">
    <citation type="submission" date="2022-03" db="EMBL/GenBank/DDBJ databases">
        <authorList>
            <person name="Macdonald S."/>
            <person name="Ahmed S."/>
            <person name="Newling K."/>
        </authorList>
    </citation>
    <scope>NUCLEOTIDE SEQUENCE [LARGE SCALE GENOMIC DNA]</scope>
</reference>
<protein>
    <recommendedName>
        <fullName evidence="1">RNase H type-1 domain-containing protein</fullName>
    </recommendedName>
</protein>
<evidence type="ECO:0000259" key="1">
    <source>
        <dbReference type="Pfam" id="PF13456"/>
    </source>
</evidence>
<gene>
    <name evidence="2" type="ORF">ERUC_LOCUS13011</name>
</gene>
<comment type="caution">
    <text evidence="2">The sequence shown here is derived from an EMBL/GenBank/DDBJ whole genome shotgun (WGS) entry which is preliminary data.</text>
</comment>
<dbReference type="Proteomes" id="UP001642260">
    <property type="component" value="Unassembled WGS sequence"/>
</dbReference>
<accession>A0ABC8JVR1</accession>
<evidence type="ECO:0000313" key="2">
    <source>
        <dbReference type="EMBL" id="CAH8334023.1"/>
    </source>
</evidence>
<name>A0ABC8JVR1_ERUVS</name>
<evidence type="ECO:0000313" key="3">
    <source>
        <dbReference type="Proteomes" id="UP001642260"/>
    </source>
</evidence>
<dbReference type="InterPro" id="IPR002156">
    <property type="entry name" value="RNaseH_domain"/>
</dbReference>